<evidence type="ECO:0000256" key="2">
    <source>
        <dbReference type="ARBA" id="ARBA00022448"/>
    </source>
</evidence>
<dbReference type="NCBIfam" id="TIGR04057">
    <property type="entry name" value="SusC_RagA_signa"/>
    <property type="match status" value="1"/>
</dbReference>
<dbReference type="RefSeq" id="WP_080319602.1">
    <property type="nucleotide sequence ID" value="NZ_MTBC01000009.1"/>
</dbReference>
<dbReference type="Pfam" id="PF00593">
    <property type="entry name" value="TonB_dep_Rec_b-barrel"/>
    <property type="match status" value="1"/>
</dbReference>
<evidence type="ECO:0000256" key="7">
    <source>
        <dbReference type="ARBA" id="ARBA00023237"/>
    </source>
</evidence>
<evidence type="ECO:0000256" key="4">
    <source>
        <dbReference type="ARBA" id="ARBA00022692"/>
    </source>
</evidence>
<dbReference type="InterPro" id="IPR012910">
    <property type="entry name" value="Plug_dom"/>
</dbReference>
<evidence type="ECO:0000256" key="9">
    <source>
        <dbReference type="RuleBase" id="RU003357"/>
    </source>
</evidence>
<reference evidence="13 14" key="1">
    <citation type="submission" date="2016-12" db="EMBL/GenBank/DDBJ databases">
        <authorList>
            <person name="Song W.-J."/>
            <person name="Kurnit D.M."/>
        </authorList>
    </citation>
    <scope>NUCLEOTIDE SEQUENCE [LARGE SCALE GENOMIC DNA]</scope>
    <source>
        <strain evidence="13 14">HSG9</strain>
    </source>
</reference>
<evidence type="ECO:0000256" key="10">
    <source>
        <dbReference type="SAM" id="SignalP"/>
    </source>
</evidence>
<evidence type="ECO:0000256" key="1">
    <source>
        <dbReference type="ARBA" id="ARBA00004571"/>
    </source>
</evidence>
<dbReference type="Pfam" id="PF07715">
    <property type="entry name" value="Plug"/>
    <property type="match status" value="1"/>
</dbReference>
<feature type="signal peptide" evidence="10">
    <location>
        <begin position="1"/>
        <end position="27"/>
    </location>
</feature>
<dbReference type="GO" id="GO:0009279">
    <property type="term" value="C:cell outer membrane"/>
    <property type="evidence" value="ECO:0007669"/>
    <property type="project" value="UniProtKB-SubCell"/>
</dbReference>
<dbReference type="Proteomes" id="UP000191680">
    <property type="component" value="Unassembled WGS sequence"/>
</dbReference>
<keyword evidence="5 9" id="KW-0798">TonB box</keyword>
<organism evidence="13 14">
    <name type="scientific">Croceivirga radicis</name>
    <dbReference type="NCBI Taxonomy" id="1929488"/>
    <lineage>
        <taxon>Bacteria</taxon>
        <taxon>Pseudomonadati</taxon>
        <taxon>Bacteroidota</taxon>
        <taxon>Flavobacteriia</taxon>
        <taxon>Flavobacteriales</taxon>
        <taxon>Flavobacteriaceae</taxon>
        <taxon>Croceivirga</taxon>
    </lineage>
</organism>
<dbReference type="InterPro" id="IPR023997">
    <property type="entry name" value="TonB-dep_OMP_SusC/RagA_CS"/>
</dbReference>
<dbReference type="FunFam" id="2.60.40.1120:FF:000003">
    <property type="entry name" value="Outer membrane protein Omp121"/>
    <property type="match status" value="1"/>
</dbReference>
<dbReference type="Gene3D" id="2.170.130.10">
    <property type="entry name" value="TonB-dependent receptor, plug domain"/>
    <property type="match status" value="1"/>
</dbReference>
<feature type="domain" description="TonB-dependent receptor-like beta-barrel" evidence="11">
    <location>
        <begin position="415"/>
        <end position="955"/>
    </location>
</feature>
<evidence type="ECO:0000256" key="6">
    <source>
        <dbReference type="ARBA" id="ARBA00023136"/>
    </source>
</evidence>
<evidence type="ECO:0000259" key="11">
    <source>
        <dbReference type="Pfam" id="PF00593"/>
    </source>
</evidence>
<proteinExistence type="inferred from homology"/>
<comment type="subcellular location">
    <subcellularLocation>
        <location evidence="1 8">Cell outer membrane</location>
        <topology evidence="1 8">Multi-pass membrane protein</topology>
    </subcellularLocation>
</comment>
<dbReference type="FunFam" id="2.170.130.10:FF:000008">
    <property type="entry name" value="SusC/RagA family TonB-linked outer membrane protein"/>
    <property type="match status" value="1"/>
</dbReference>
<dbReference type="Pfam" id="PF13715">
    <property type="entry name" value="CarbopepD_reg_2"/>
    <property type="match status" value="1"/>
</dbReference>
<dbReference type="SUPFAM" id="SSF56935">
    <property type="entry name" value="Porins"/>
    <property type="match status" value="1"/>
</dbReference>
<keyword evidence="4 8" id="KW-0812">Transmembrane</keyword>
<feature type="chain" id="PRO_5012302876" evidence="10">
    <location>
        <begin position="28"/>
        <end position="994"/>
    </location>
</feature>
<dbReference type="PROSITE" id="PS52016">
    <property type="entry name" value="TONB_DEPENDENT_REC_3"/>
    <property type="match status" value="1"/>
</dbReference>
<dbReference type="AlphaFoldDB" id="A0A1V6LPD0"/>
<dbReference type="InterPro" id="IPR036942">
    <property type="entry name" value="Beta-barrel_TonB_sf"/>
</dbReference>
<feature type="domain" description="TonB-dependent receptor plug" evidence="12">
    <location>
        <begin position="121"/>
        <end position="251"/>
    </location>
</feature>
<dbReference type="InterPro" id="IPR039426">
    <property type="entry name" value="TonB-dep_rcpt-like"/>
</dbReference>
<dbReference type="OrthoDB" id="9768177at2"/>
<dbReference type="InterPro" id="IPR008969">
    <property type="entry name" value="CarboxyPept-like_regulatory"/>
</dbReference>
<dbReference type="NCBIfam" id="TIGR04056">
    <property type="entry name" value="OMP_RagA_SusC"/>
    <property type="match status" value="1"/>
</dbReference>
<evidence type="ECO:0000256" key="5">
    <source>
        <dbReference type="ARBA" id="ARBA00023077"/>
    </source>
</evidence>
<evidence type="ECO:0000256" key="8">
    <source>
        <dbReference type="PROSITE-ProRule" id="PRU01360"/>
    </source>
</evidence>
<dbReference type="Gene3D" id="2.40.170.20">
    <property type="entry name" value="TonB-dependent receptor, beta-barrel domain"/>
    <property type="match status" value="1"/>
</dbReference>
<keyword evidence="10" id="KW-0732">Signal</keyword>
<sequence>MKKSLNSKLSSWSVFLALLLSPLCLIAQTAVTGKVSDANGEPIPGVNIIQKGTANGVTTDFDGNYSISLQTNSASILVFSYVGFKTQQVNANGKTAVNVVLEEDSQLLDEIVVVGYGTQKVKDVTGAIASVKSDDFVDALPVQPEQLLQGKVAGVNIVQSSGMPGASSTVRIRGTSSISAGNDPLYVIDGVPLQFGSANNNISVATSGSSPLSEEATNPLSLINPADIESIDVLKDASATAIYGSRGANGVIVITTKNKGKFGNFITYDAYTGVSSVREYLPVLSADEYRQRATENDLPFSDLGANTNWQKEIFRAAITHNHNISFAGGSETTNVTGSLGLNDQEGVLLSSRLKKYTGRLNANHSALNDKLKLGVNMTYSYIDEQRPALNSNIADEGGNILKDAIRWAPTLPVYNEDGSFYQIGALRINPVSWRDVTDESTNTLFLGNMNASYELIDGLTLKTSFGYSNEKVNRYSFIPSTHPAGEGQGGFGSINKYTNSNVLSETTLTYDKEINPDNQITLLAGYSYQRFLTENTFTSANNFVSDATQWNLIQSGTIRANTSFKDANRLASYYGRLNYKLKDRYLMTFTLRRDGSSRFGANNKWGTFPSGALAWNIIDEPFMQNSKLDNLKFRLGYGVTGNQEIPNNLYLEQLSISGSAIYVFGGQAVPSVLPTNFQNPDLKWEQTSQLNFGLDYGLFDYRVYGSIDYYIKKTDDLLLSFSTAAPSVVTTQWANVGEVQNKGIEFSINADIIDNGTAFWSTNLNLSSNKNEVISLSNENFQRDEIRTSSGSGVVGNQTSTKIIKPGLPLNTFYGWKFTGYDANGMETYLDEDGVEGADEVAIGDANPDLIFGFNNTFKYKRLDANINFRGTIGNDMYNNTRAEFSYTSQFPGINVLRSAFDTGASREQVAQYSSQWIEDASFLRLDNVTVGYNFNTDTSKVFKKARVYVSGSNLFVITGYSGFDPEVRTRSVGIDYLVYPRPRTFQIGTSLTF</sequence>
<gene>
    <name evidence="13" type="ORF">BUL40_13005</name>
</gene>
<keyword evidence="6 8" id="KW-0472">Membrane</keyword>
<keyword evidence="2 8" id="KW-0813">Transport</keyword>
<keyword evidence="7 8" id="KW-0998">Cell outer membrane</keyword>
<comment type="similarity">
    <text evidence="8 9">Belongs to the TonB-dependent receptor family.</text>
</comment>
<evidence type="ECO:0000259" key="12">
    <source>
        <dbReference type="Pfam" id="PF07715"/>
    </source>
</evidence>
<keyword evidence="14" id="KW-1185">Reference proteome</keyword>
<comment type="caution">
    <text evidence="13">The sequence shown here is derived from an EMBL/GenBank/DDBJ whole genome shotgun (WGS) entry which is preliminary data.</text>
</comment>
<dbReference type="InterPro" id="IPR037066">
    <property type="entry name" value="Plug_dom_sf"/>
</dbReference>
<keyword evidence="3 8" id="KW-1134">Transmembrane beta strand</keyword>
<name>A0A1V6LPD0_9FLAO</name>
<evidence type="ECO:0000313" key="13">
    <source>
        <dbReference type="EMBL" id="OQD42022.1"/>
    </source>
</evidence>
<dbReference type="InterPro" id="IPR023996">
    <property type="entry name" value="TonB-dep_OMP_SusC/RagA"/>
</dbReference>
<evidence type="ECO:0000313" key="14">
    <source>
        <dbReference type="Proteomes" id="UP000191680"/>
    </source>
</evidence>
<dbReference type="InterPro" id="IPR000531">
    <property type="entry name" value="Beta-barrel_TonB"/>
</dbReference>
<evidence type="ECO:0000256" key="3">
    <source>
        <dbReference type="ARBA" id="ARBA00022452"/>
    </source>
</evidence>
<dbReference type="EMBL" id="MTBC01000009">
    <property type="protein sequence ID" value="OQD42022.1"/>
    <property type="molecule type" value="Genomic_DNA"/>
</dbReference>
<dbReference type="Gene3D" id="2.60.40.1120">
    <property type="entry name" value="Carboxypeptidase-like, regulatory domain"/>
    <property type="match status" value="1"/>
</dbReference>
<dbReference type="SUPFAM" id="SSF49464">
    <property type="entry name" value="Carboxypeptidase regulatory domain-like"/>
    <property type="match status" value="1"/>
</dbReference>
<accession>A0A1V6LPD0</accession>
<protein>
    <submittedName>
        <fullName evidence="13">SusC/RagA family TonB-linked outer membrane protein</fullName>
    </submittedName>
</protein>